<feature type="domain" description="Transglutaminase-like" evidence="1">
    <location>
        <begin position="278"/>
        <end position="387"/>
    </location>
</feature>
<name>A0A434AZS6_9BACT</name>
<evidence type="ECO:0000313" key="4">
    <source>
        <dbReference type="Proteomes" id="UP000282985"/>
    </source>
</evidence>
<dbReference type="InterPro" id="IPR038765">
    <property type="entry name" value="Papain-like_cys_pep_sf"/>
</dbReference>
<dbReference type="Pfam" id="PF12969">
    <property type="entry name" value="DUF3857"/>
    <property type="match status" value="1"/>
</dbReference>
<dbReference type="InterPro" id="IPR024618">
    <property type="entry name" value="DUF3857"/>
</dbReference>
<dbReference type="Proteomes" id="UP000282985">
    <property type="component" value="Unassembled WGS sequence"/>
</dbReference>
<accession>A0A434AZS6</accession>
<dbReference type="InterPro" id="IPR002931">
    <property type="entry name" value="Transglutaminase-like"/>
</dbReference>
<dbReference type="Gene3D" id="2.60.40.3140">
    <property type="match status" value="1"/>
</dbReference>
<dbReference type="EMBL" id="RJJX01000001">
    <property type="protein sequence ID" value="RUT80121.1"/>
    <property type="molecule type" value="Genomic_DNA"/>
</dbReference>
<dbReference type="RefSeq" id="WP_127342259.1">
    <property type="nucleotide sequence ID" value="NZ_RJJX01000001.1"/>
</dbReference>
<dbReference type="SUPFAM" id="SSF54001">
    <property type="entry name" value="Cysteine proteinases"/>
    <property type="match status" value="1"/>
</dbReference>
<dbReference type="Gene3D" id="3.10.620.30">
    <property type="match status" value="1"/>
</dbReference>
<feature type="domain" description="DUF3857" evidence="2">
    <location>
        <begin position="58"/>
        <end position="217"/>
    </location>
</feature>
<protein>
    <submittedName>
        <fullName evidence="3">DUF3857 domain-containing protein</fullName>
    </submittedName>
</protein>
<dbReference type="Gene3D" id="2.60.120.1130">
    <property type="match status" value="1"/>
</dbReference>
<keyword evidence="4" id="KW-1185">Reference proteome</keyword>
<evidence type="ECO:0000259" key="1">
    <source>
        <dbReference type="Pfam" id="PF01841"/>
    </source>
</evidence>
<dbReference type="Pfam" id="PF01841">
    <property type="entry name" value="Transglut_core"/>
    <property type="match status" value="1"/>
</dbReference>
<gene>
    <name evidence="3" type="ORF">DLK05_01820</name>
</gene>
<proteinExistence type="predicted"/>
<dbReference type="OrthoDB" id="8595007at2"/>
<comment type="caution">
    <text evidence="3">The sequence shown here is derived from an EMBL/GenBank/DDBJ whole genome shotgun (WGS) entry which is preliminary data.</text>
</comment>
<evidence type="ECO:0000313" key="3">
    <source>
        <dbReference type="EMBL" id="RUT80121.1"/>
    </source>
</evidence>
<reference evidence="3 4" key="1">
    <citation type="submission" date="2018-11" db="EMBL/GenBank/DDBJ databases">
        <title>Parancylomarina longa gen. nov., sp. nov., isolated from sediments of southern Okinawa.</title>
        <authorList>
            <person name="Fu T."/>
        </authorList>
    </citation>
    <scope>NUCLEOTIDE SEQUENCE [LARGE SCALE GENOMIC DNA]</scope>
    <source>
        <strain evidence="3 4">T3-2 S1-C</strain>
    </source>
</reference>
<dbReference type="AlphaFoldDB" id="A0A434AZS6"/>
<sequence length="642" mass="73680">MKLKNYLFLLLIFCYSINGYAKKDTIYPCSSIPADLKTNANAVIRYESTLLTILSKSKSVSEYKTVVSILNENGNDFGNVEIYFDKESPIFQLQINIYDANGKLIEKVKNSEIKEYSASGSSLFTDNRVMYYEPVQKNYPYTVVYSYKQNNNEYLNHDSWYPYGGYRCAIQYSQFKVITDAEENFRYKAYFLDQEPITASVNGHKSYFWKLENLPALKSEPYSPPFFATVPKVLCAPNNFEMDKVDGKMDSWNHFGKWFSALNQERDVLDEATIAKINDLVKDCKTDKEKVKVLYQYLQGKTRYVSIQIGIGGWQPFTAQSVEDKAYGDCKALSNYMKSILKTVHIPAYYTLVKAGNSAIAIDTGFVRNFATHAILMVPLQQDTIWLECTSKTQACGFLGSFTDDRDVLCITDAGGKIIHTPAYSMLENEQSRKAIVKVLPNGNAEAHVSTVYSGIQYENISNLYNEGLEDQKKKLYKSIKLPDFKINTLHINQEKTRIPSSVLELDLDIRNYASKSGERLFIPLNLLNRSTYIPKKIKNRRTSILMNRAYCDTDSIVFEIPSGYEMESIPVKKSIHSDFGNYEREVIQTNQHLTYIRKVQFKKGEFPADRYEDFRNYQKAKVRADKARLVLKKTPLLSSQP</sequence>
<organism evidence="3 4">
    <name type="scientific">Ancylomarina longa</name>
    <dbReference type="NCBI Taxonomy" id="2487017"/>
    <lineage>
        <taxon>Bacteria</taxon>
        <taxon>Pseudomonadati</taxon>
        <taxon>Bacteroidota</taxon>
        <taxon>Bacteroidia</taxon>
        <taxon>Marinilabiliales</taxon>
        <taxon>Marinifilaceae</taxon>
        <taxon>Ancylomarina</taxon>
    </lineage>
</organism>
<evidence type="ECO:0000259" key="2">
    <source>
        <dbReference type="Pfam" id="PF12969"/>
    </source>
</evidence>